<reference evidence="1" key="1">
    <citation type="submission" date="2022-09" db="EMBL/GenBank/DDBJ databases">
        <title>Actin cytoskeleton and complex cell architecture in an #Asgard archaeon.</title>
        <authorList>
            <person name="Ponce Toledo R.I."/>
            <person name="Schleper C."/>
            <person name="Rodrigues Oliveira T."/>
            <person name="Wollweber F."/>
            <person name="Xu J."/>
            <person name="Rittmann S."/>
            <person name="Klingl A."/>
            <person name="Pilhofer M."/>
        </authorList>
    </citation>
    <scope>NUCLEOTIDE SEQUENCE</scope>
    <source>
        <strain evidence="1">B-35</strain>
    </source>
</reference>
<name>A0ABY6HVX8_9ARCH</name>
<sequence>MGTQEKLEKKVISYFNENFQTFQNTTNDLIVLGHYDIALEYFSDFSNLCSEIQQDPRFLYMDKFIKLVKDTENKISEQIEELEANWTNFVAQQGNFKSKKNDYGIGAKNQFYRQIDQIQKEFLDSVKDIPANEFEHYLNKSNFFSKPRIIRKFSPSQEKIIKNFRNQATKEKILSFNKRLTNFQELKLFDEYRLAIEYNLVDFEDKGWFNTIRMYIREWIPYLETLEAFHAKNARSYLSKKIRKEIDKINAWVLKVDQKYDKSIKLNVDQAVLMDNSIKKMISIYKNERKQLKRYEKDKRILKYLKNNSGNPNS</sequence>
<organism evidence="1 2">
    <name type="scientific">Candidatus Lokiarchaeum ossiferum</name>
    <dbReference type="NCBI Taxonomy" id="2951803"/>
    <lineage>
        <taxon>Archaea</taxon>
        <taxon>Promethearchaeati</taxon>
        <taxon>Promethearchaeota</taxon>
        <taxon>Promethearchaeia</taxon>
        <taxon>Promethearchaeales</taxon>
        <taxon>Promethearchaeaceae</taxon>
        <taxon>Candidatus Lokiarchaeum</taxon>
    </lineage>
</organism>
<dbReference type="Proteomes" id="UP001208689">
    <property type="component" value="Chromosome"/>
</dbReference>
<dbReference type="EMBL" id="CP104013">
    <property type="protein sequence ID" value="UYP47570.1"/>
    <property type="molecule type" value="Genomic_DNA"/>
</dbReference>
<protein>
    <submittedName>
        <fullName evidence="1">Uncharacterized protein</fullName>
    </submittedName>
</protein>
<proteinExistence type="predicted"/>
<accession>A0ABY6HVX8</accession>
<keyword evidence="2" id="KW-1185">Reference proteome</keyword>
<evidence type="ECO:0000313" key="1">
    <source>
        <dbReference type="EMBL" id="UYP47570.1"/>
    </source>
</evidence>
<evidence type="ECO:0000313" key="2">
    <source>
        <dbReference type="Proteomes" id="UP001208689"/>
    </source>
</evidence>
<gene>
    <name evidence="1" type="ORF">NEF87_003855</name>
</gene>